<feature type="compositionally biased region" description="Low complexity" evidence="1">
    <location>
        <begin position="57"/>
        <end position="66"/>
    </location>
</feature>
<name>A0A1I4D171_9GAMM</name>
<evidence type="ECO:0000256" key="1">
    <source>
        <dbReference type="SAM" id="MobiDB-lite"/>
    </source>
</evidence>
<evidence type="ECO:0000313" key="4">
    <source>
        <dbReference type="Proteomes" id="UP000198861"/>
    </source>
</evidence>
<reference evidence="2 4" key="1">
    <citation type="submission" date="2016-10" db="EMBL/GenBank/DDBJ databases">
        <authorList>
            <person name="Varghese N."/>
            <person name="Submissions S."/>
        </authorList>
    </citation>
    <scope>NUCLEOTIDE SEQUENCE [LARGE SCALE GENOMIC DNA]</scope>
    <source>
        <strain evidence="2 4">DSM 282</strain>
    </source>
</reference>
<dbReference type="EMBL" id="FOSX01000029">
    <property type="protein sequence ID" value="SFK85841.1"/>
    <property type="molecule type" value="Genomic_DNA"/>
</dbReference>
<keyword evidence="4" id="KW-1185">Reference proteome</keyword>
<dbReference type="Proteomes" id="UP000199579">
    <property type="component" value="Unassembled WGS sequence"/>
</dbReference>
<dbReference type="Proteomes" id="UP000198861">
    <property type="component" value="Unassembled WGS sequence"/>
</dbReference>
<sequence>MTVEEQRIRELAYHIWLSEGCPEGQHDRHWQMACKLAEAEVRAGTPAPRPRKPAAPRKPQAVAAVPTTSGGTPLKSVEKKPRASRSRPAGS</sequence>
<dbReference type="RefSeq" id="WP_090939388.1">
    <property type="nucleotide sequence ID" value="NZ_FOKJ01000063.1"/>
</dbReference>
<accession>A0A1I4D171</accession>
<evidence type="ECO:0000313" key="2">
    <source>
        <dbReference type="EMBL" id="SFB50209.1"/>
    </source>
</evidence>
<evidence type="ECO:0000313" key="5">
    <source>
        <dbReference type="Proteomes" id="UP000199579"/>
    </source>
</evidence>
<dbReference type="Pfam" id="PF11154">
    <property type="entry name" value="DUF2934"/>
    <property type="match status" value="1"/>
</dbReference>
<protein>
    <recommendedName>
        <fullName evidence="6">DUF2934 domain-containing protein</fullName>
    </recommendedName>
</protein>
<organism evidence="3 5">
    <name type="scientific">Azotobacter beijerinckii</name>
    <dbReference type="NCBI Taxonomy" id="170623"/>
    <lineage>
        <taxon>Bacteria</taxon>
        <taxon>Pseudomonadati</taxon>
        <taxon>Pseudomonadota</taxon>
        <taxon>Gammaproteobacteria</taxon>
        <taxon>Pseudomonadales</taxon>
        <taxon>Pseudomonadaceae</taxon>
        <taxon>Azotobacter</taxon>
    </lineage>
</organism>
<reference evidence="3 5" key="2">
    <citation type="submission" date="2016-10" db="EMBL/GenBank/DDBJ databases">
        <authorList>
            <person name="de Groot N.N."/>
        </authorList>
    </citation>
    <scope>NUCLEOTIDE SEQUENCE [LARGE SCALE GENOMIC DNA]</scope>
    <source>
        <strain evidence="3 5">DSM 381</strain>
    </source>
</reference>
<dbReference type="InterPro" id="IPR021327">
    <property type="entry name" value="DUF2934"/>
</dbReference>
<dbReference type="EMBL" id="FOKJ01000063">
    <property type="protein sequence ID" value="SFB50209.1"/>
    <property type="molecule type" value="Genomic_DNA"/>
</dbReference>
<dbReference type="AlphaFoldDB" id="A0A1I4D171"/>
<evidence type="ECO:0000313" key="3">
    <source>
        <dbReference type="EMBL" id="SFK85841.1"/>
    </source>
</evidence>
<proteinExistence type="predicted"/>
<gene>
    <name evidence="2" type="ORF">SAMN04244571_03302</name>
    <name evidence="3" type="ORF">SAMN04244574_02122</name>
</gene>
<feature type="region of interest" description="Disordered" evidence="1">
    <location>
        <begin position="41"/>
        <end position="91"/>
    </location>
</feature>
<evidence type="ECO:0008006" key="6">
    <source>
        <dbReference type="Google" id="ProtNLM"/>
    </source>
</evidence>